<evidence type="ECO:0000259" key="1">
    <source>
        <dbReference type="SMART" id="SM00849"/>
    </source>
</evidence>
<dbReference type="Pfam" id="PF12706">
    <property type="entry name" value="Lactamase_B_2"/>
    <property type="match status" value="1"/>
</dbReference>
<dbReference type="RefSeq" id="WP_089023832.1">
    <property type="nucleotide sequence ID" value="NZ_NIQC01000017.1"/>
</dbReference>
<protein>
    <submittedName>
        <fullName evidence="2">MBL fold metallo-hydrolase</fullName>
    </submittedName>
</protein>
<dbReference type="InterPro" id="IPR052533">
    <property type="entry name" value="WalJ/YycJ-like"/>
</dbReference>
<dbReference type="SMART" id="SM00849">
    <property type="entry name" value="Lactamase_B"/>
    <property type="match status" value="1"/>
</dbReference>
<gene>
    <name evidence="2" type="ORF">CDO51_08410</name>
</gene>
<sequence>MEFAVLASGSNGNSIYVEEGDTKLLIDAGLSGKAIEKKLAEVQKSPQELSGIIATHEHQDHVKGVGVLARRYQLHVYATYGTWCGMDNKIGTIPEERKTIMTGQRFNIDNIHIDPFPVSHDANEPVGLCITGNDKKLGIATDSGVFTPHMKESLKGCHGLILESNHDLNLLSKSRYPQYLKQRIRSNKGHLSNMELAKYLPDLLDNNVSQLILGHLSEDNNHPDIVKEYVHQVFEKLPIEITNNVTFNIAEREGRAFGFEL</sequence>
<dbReference type="InterPro" id="IPR036866">
    <property type="entry name" value="RibonucZ/Hydroxyglut_hydro"/>
</dbReference>
<dbReference type="Gene3D" id="3.60.15.10">
    <property type="entry name" value="Ribonuclease Z/Hydroxyacylglutathione hydrolase-like"/>
    <property type="match status" value="1"/>
</dbReference>
<reference evidence="2 3" key="1">
    <citation type="submission" date="2017-06" db="EMBL/GenBank/DDBJ databases">
        <title>Draft Genome Sequence of Natranaerobius trueperi halophilic, alkalithermophilic bacteria from soda lakes.</title>
        <authorList>
            <person name="Zhao B."/>
        </authorList>
    </citation>
    <scope>NUCLEOTIDE SEQUENCE [LARGE SCALE GENOMIC DNA]</scope>
    <source>
        <strain evidence="2 3">DSM 18760</strain>
    </source>
</reference>
<feature type="domain" description="Metallo-beta-lactamase" evidence="1">
    <location>
        <begin position="11"/>
        <end position="183"/>
    </location>
</feature>
<dbReference type="GO" id="GO:0016787">
    <property type="term" value="F:hydrolase activity"/>
    <property type="evidence" value="ECO:0007669"/>
    <property type="project" value="UniProtKB-KW"/>
</dbReference>
<name>A0A226BWY2_9FIRM</name>
<proteinExistence type="predicted"/>
<dbReference type="SUPFAM" id="SSF56281">
    <property type="entry name" value="Metallo-hydrolase/oxidoreductase"/>
    <property type="match status" value="1"/>
</dbReference>
<dbReference type="PANTHER" id="PTHR47619:SF1">
    <property type="entry name" value="EXODEOXYRIBONUCLEASE WALJ"/>
    <property type="match status" value="1"/>
</dbReference>
<dbReference type="Proteomes" id="UP000214588">
    <property type="component" value="Unassembled WGS sequence"/>
</dbReference>
<dbReference type="AlphaFoldDB" id="A0A226BWY2"/>
<comment type="caution">
    <text evidence="2">The sequence shown here is derived from an EMBL/GenBank/DDBJ whole genome shotgun (WGS) entry which is preliminary data.</text>
</comment>
<dbReference type="InterPro" id="IPR001279">
    <property type="entry name" value="Metallo-B-lactamas"/>
</dbReference>
<evidence type="ECO:0000313" key="3">
    <source>
        <dbReference type="Proteomes" id="UP000214588"/>
    </source>
</evidence>
<keyword evidence="2" id="KW-0378">Hydrolase</keyword>
<evidence type="ECO:0000313" key="2">
    <source>
        <dbReference type="EMBL" id="OWZ83506.1"/>
    </source>
</evidence>
<dbReference type="PANTHER" id="PTHR47619">
    <property type="entry name" value="METALLO-HYDROLASE YYCJ-RELATED"/>
    <property type="match status" value="1"/>
</dbReference>
<accession>A0A226BWY2</accession>
<dbReference type="OrthoDB" id="9781189at2"/>
<organism evidence="2 3">
    <name type="scientific">Natranaerobius trueperi</name>
    <dbReference type="NCBI Taxonomy" id="759412"/>
    <lineage>
        <taxon>Bacteria</taxon>
        <taxon>Bacillati</taxon>
        <taxon>Bacillota</taxon>
        <taxon>Clostridia</taxon>
        <taxon>Natranaerobiales</taxon>
        <taxon>Natranaerobiaceae</taxon>
        <taxon>Natranaerobius</taxon>
    </lineage>
</organism>
<keyword evidence="3" id="KW-1185">Reference proteome</keyword>
<dbReference type="EMBL" id="NIQC01000017">
    <property type="protein sequence ID" value="OWZ83506.1"/>
    <property type="molecule type" value="Genomic_DNA"/>
</dbReference>